<reference evidence="2 3" key="1">
    <citation type="submission" date="2019-03" db="EMBL/GenBank/DDBJ databases">
        <title>Sequencing the genomes of 1000 actinobacteria strains.</title>
        <authorList>
            <person name="Klenk H.-P."/>
        </authorList>
    </citation>
    <scope>NUCLEOTIDE SEQUENCE [LARGE SCALE GENOMIC DNA]</scope>
    <source>
        <strain evidence="2 3">DSM 44969</strain>
    </source>
</reference>
<comment type="caution">
    <text evidence="2">The sequence shown here is derived from an EMBL/GenBank/DDBJ whole genome shotgun (WGS) entry which is preliminary data.</text>
</comment>
<evidence type="ECO:0000313" key="3">
    <source>
        <dbReference type="Proteomes" id="UP000295560"/>
    </source>
</evidence>
<proteinExistence type="predicted"/>
<sequence length="149" mass="15690">MSGMLVVEHEFTLPLGYVDADGTLHRRGTMRLATAADEILPMRDPRVQALPAYLIVILLSRVVLRLGTLPAVNPGVIEGLFSADLSHLQELYNRINALTPRTVTATCPSCRSEVVAEVPPPGESSATPATGSTGRSPSSDAVSTGPTAN</sequence>
<keyword evidence="3" id="KW-1185">Reference proteome</keyword>
<feature type="region of interest" description="Disordered" evidence="1">
    <location>
        <begin position="114"/>
        <end position="149"/>
    </location>
</feature>
<protein>
    <submittedName>
        <fullName evidence="2">Uncharacterized protein</fullName>
    </submittedName>
</protein>
<evidence type="ECO:0000313" key="2">
    <source>
        <dbReference type="EMBL" id="TCK22873.1"/>
    </source>
</evidence>
<evidence type="ECO:0000256" key="1">
    <source>
        <dbReference type="SAM" id="MobiDB-lite"/>
    </source>
</evidence>
<name>A0A4R1HP18_PSEEN</name>
<feature type="compositionally biased region" description="Polar residues" evidence="1">
    <location>
        <begin position="124"/>
        <end position="149"/>
    </location>
</feature>
<dbReference type="Proteomes" id="UP000295560">
    <property type="component" value="Unassembled WGS sequence"/>
</dbReference>
<dbReference type="RefSeq" id="WP_207908947.1">
    <property type="nucleotide sequence ID" value="NZ_SMFZ01000002.1"/>
</dbReference>
<dbReference type="EMBL" id="SMFZ01000002">
    <property type="protein sequence ID" value="TCK22873.1"/>
    <property type="molecule type" value="Genomic_DNA"/>
</dbReference>
<accession>A0A4R1HP18</accession>
<organism evidence="2 3">
    <name type="scientific">Pseudonocardia endophytica</name>
    <dbReference type="NCBI Taxonomy" id="401976"/>
    <lineage>
        <taxon>Bacteria</taxon>
        <taxon>Bacillati</taxon>
        <taxon>Actinomycetota</taxon>
        <taxon>Actinomycetes</taxon>
        <taxon>Pseudonocardiales</taxon>
        <taxon>Pseudonocardiaceae</taxon>
        <taxon>Pseudonocardia</taxon>
    </lineage>
</organism>
<gene>
    <name evidence="2" type="ORF">EV378_6884</name>
</gene>
<dbReference type="AlphaFoldDB" id="A0A4R1HP18"/>